<dbReference type="Pfam" id="PF05047">
    <property type="entry name" value="L51_S25_CI-B8"/>
    <property type="match status" value="1"/>
</dbReference>
<dbReference type="FunCoup" id="A0A7M7JQI5">
    <property type="interactions" value="669"/>
</dbReference>
<dbReference type="AlphaFoldDB" id="A0A7M7JQI5"/>
<dbReference type="GO" id="GO:0003735">
    <property type="term" value="F:structural constituent of ribosome"/>
    <property type="evidence" value="ECO:0007669"/>
    <property type="project" value="InterPro"/>
</dbReference>
<dbReference type="KEGG" id="vde:111245495"/>
<evidence type="ECO:0000313" key="9">
    <source>
        <dbReference type="Proteomes" id="UP000594260"/>
    </source>
</evidence>
<evidence type="ECO:0000259" key="7">
    <source>
        <dbReference type="SMART" id="SM00916"/>
    </source>
</evidence>
<evidence type="ECO:0000256" key="3">
    <source>
        <dbReference type="ARBA" id="ARBA00022980"/>
    </source>
</evidence>
<keyword evidence="5" id="KW-0687">Ribonucleoprotein</keyword>
<dbReference type="EnsemblMetazoa" id="XM_022793917">
    <property type="protein sequence ID" value="XP_022649652"/>
    <property type="gene ID" value="LOC111245495"/>
</dbReference>
<accession>A0A7M7JQI5</accession>
<dbReference type="OMA" id="ISKWIDL"/>
<evidence type="ECO:0000256" key="5">
    <source>
        <dbReference type="ARBA" id="ARBA00023274"/>
    </source>
</evidence>
<dbReference type="PANTHER" id="PTHR21396">
    <property type="entry name" value="39S RIBOSOMAL PROTEIN L43"/>
    <property type="match status" value="1"/>
</dbReference>
<dbReference type="InterPro" id="IPR039927">
    <property type="entry name" value="Ribosomal_mL43"/>
</dbReference>
<dbReference type="GO" id="GO:0032543">
    <property type="term" value="P:mitochondrial translation"/>
    <property type="evidence" value="ECO:0007669"/>
    <property type="project" value="InterPro"/>
</dbReference>
<dbReference type="Gene3D" id="3.40.30.10">
    <property type="entry name" value="Glutaredoxin"/>
    <property type="match status" value="1"/>
</dbReference>
<keyword evidence="4" id="KW-0496">Mitochondrion</keyword>
<comment type="similarity">
    <text evidence="2">Belongs to the mitochondrion-specific ribosomal protein mL43 family.</text>
</comment>
<feature type="domain" description="Ribosomal protein/NADH dehydrogenase" evidence="7">
    <location>
        <begin position="34"/>
        <end position="107"/>
    </location>
</feature>
<dbReference type="GeneID" id="111245495"/>
<dbReference type="InterPro" id="IPR036249">
    <property type="entry name" value="Thioredoxin-like_sf"/>
</dbReference>
<comment type="subcellular location">
    <subcellularLocation>
        <location evidence="1">Mitochondrion</location>
    </subcellularLocation>
</comment>
<dbReference type="CTD" id="84545"/>
<evidence type="ECO:0000256" key="2">
    <source>
        <dbReference type="ARBA" id="ARBA00006073"/>
    </source>
</evidence>
<keyword evidence="9" id="KW-1185">Reference proteome</keyword>
<evidence type="ECO:0000256" key="6">
    <source>
        <dbReference type="ARBA" id="ARBA00035188"/>
    </source>
</evidence>
<dbReference type="SUPFAM" id="SSF52833">
    <property type="entry name" value="Thioredoxin-like"/>
    <property type="match status" value="1"/>
</dbReference>
<proteinExistence type="inferred from homology"/>
<evidence type="ECO:0000256" key="4">
    <source>
        <dbReference type="ARBA" id="ARBA00023128"/>
    </source>
</evidence>
<evidence type="ECO:0000313" key="8">
    <source>
        <dbReference type="EnsemblMetazoa" id="XP_022649652"/>
    </source>
</evidence>
<reference evidence="8" key="1">
    <citation type="submission" date="2021-01" db="UniProtKB">
        <authorList>
            <consortium name="EnsemblMetazoa"/>
        </authorList>
    </citation>
    <scope>IDENTIFICATION</scope>
</reference>
<dbReference type="OrthoDB" id="88at2759"/>
<dbReference type="GO" id="GO:0005762">
    <property type="term" value="C:mitochondrial large ribosomal subunit"/>
    <property type="evidence" value="ECO:0007669"/>
    <property type="project" value="TreeGrafter"/>
</dbReference>
<dbReference type="InParanoid" id="A0A7M7JQI5"/>
<keyword evidence="3" id="KW-0689">Ribosomal protein</keyword>
<dbReference type="Proteomes" id="UP000594260">
    <property type="component" value="Unplaced"/>
</dbReference>
<sequence>MNQYKAGIFLQYSLTNGMLHYVPNLARITFKFCKSHASSRYMREFIEQEIVEFAKANPATVVYLRPRRHRDPSIVAEYVNGHREQLRCNPFLKNELIKWVEHLRTSAGHDARKLLRYQATSTPSIQGPWHPWVHRKTENNFKTLPSEELSRAIEKMPSATQRVLDAAAIRLR</sequence>
<dbReference type="PANTHER" id="PTHR21396:SF2">
    <property type="entry name" value="LARGE RIBOSOMAL SUBUNIT PROTEIN ML43"/>
    <property type="match status" value="1"/>
</dbReference>
<organism evidence="8 9">
    <name type="scientific">Varroa destructor</name>
    <name type="common">Honeybee mite</name>
    <dbReference type="NCBI Taxonomy" id="109461"/>
    <lineage>
        <taxon>Eukaryota</taxon>
        <taxon>Metazoa</taxon>
        <taxon>Ecdysozoa</taxon>
        <taxon>Arthropoda</taxon>
        <taxon>Chelicerata</taxon>
        <taxon>Arachnida</taxon>
        <taxon>Acari</taxon>
        <taxon>Parasitiformes</taxon>
        <taxon>Mesostigmata</taxon>
        <taxon>Gamasina</taxon>
        <taxon>Dermanyssoidea</taxon>
        <taxon>Varroidae</taxon>
        <taxon>Varroa</taxon>
    </lineage>
</organism>
<dbReference type="InterPro" id="IPR007741">
    <property type="entry name" value="Ribosomal_mL43/mS25/NADH_DH"/>
</dbReference>
<name>A0A7M7JQI5_VARDE</name>
<dbReference type="SMART" id="SM00916">
    <property type="entry name" value="L51_S25_CI-B8"/>
    <property type="match status" value="1"/>
</dbReference>
<protein>
    <recommendedName>
        <fullName evidence="6">Large ribosomal subunit protein mL43</fullName>
    </recommendedName>
</protein>
<dbReference type="RefSeq" id="XP_022649652.1">
    <property type="nucleotide sequence ID" value="XM_022793917.1"/>
</dbReference>
<evidence type="ECO:0000256" key="1">
    <source>
        <dbReference type="ARBA" id="ARBA00004173"/>
    </source>
</evidence>